<dbReference type="InterPro" id="IPR036691">
    <property type="entry name" value="Endo/exonu/phosph_ase_sf"/>
</dbReference>
<name>A0AAQ3KIE9_9LILI</name>
<protein>
    <recommendedName>
        <fullName evidence="2">Endonuclease/exonuclease/phosphatase domain-containing protein</fullName>
    </recommendedName>
</protein>
<accession>A0AAQ3KIE9</accession>
<dbReference type="InterPro" id="IPR005135">
    <property type="entry name" value="Endo/exonuclease/phosphatase"/>
</dbReference>
<keyword evidence="4" id="KW-1185">Reference proteome</keyword>
<dbReference type="Proteomes" id="UP001327560">
    <property type="component" value="Chromosome 5"/>
</dbReference>
<feature type="domain" description="Endonuclease/exonuclease/phosphatase" evidence="2">
    <location>
        <begin position="22"/>
        <end position="136"/>
    </location>
</feature>
<evidence type="ECO:0000259" key="2">
    <source>
        <dbReference type="Pfam" id="PF03372"/>
    </source>
</evidence>
<dbReference type="GO" id="GO:0003824">
    <property type="term" value="F:catalytic activity"/>
    <property type="evidence" value="ECO:0007669"/>
    <property type="project" value="InterPro"/>
</dbReference>
<dbReference type="AlphaFoldDB" id="A0AAQ3KIE9"/>
<dbReference type="Pfam" id="PF03372">
    <property type="entry name" value="Exo_endo_phos"/>
    <property type="match status" value="1"/>
</dbReference>
<feature type="chain" id="PRO_5042817206" description="Endonuclease/exonuclease/phosphatase domain-containing protein" evidence="1">
    <location>
        <begin position="17"/>
        <end position="414"/>
    </location>
</feature>
<evidence type="ECO:0000256" key="1">
    <source>
        <dbReference type="SAM" id="SignalP"/>
    </source>
</evidence>
<gene>
    <name evidence="3" type="ORF">Cni_G15742</name>
</gene>
<evidence type="ECO:0000313" key="3">
    <source>
        <dbReference type="EMBL" id="WOL07007.1"/>
    </source>
</evidence>
<sequence length="414" mass="47865">MRLWLLSRILVLYVLCFIGVYGPPSQNLSHSFIDSLYLIIQNASERIILGGDFNLTKNDSECSNCRGSPRDSMSFSKFIVDNDLVELPIFGSPFTWTNNQIPPALAKLDRIFINSTVLNRFLFLRIEGGSRQLSDHTPLILRNEVRRSGGPRPFRLEAYWFLHQDFIGIIQAAKAQLDHLYHTDDIFWRQRTKKRWLKEGDRNTRYFQQCATLRQKSNWISNLITEYGVICDQAGIAATFRSHFIQVLGRERRPLLKLSHTWKNIVSLSDIFRSSSVLCVGDGRKVRFWFDKWTDGPPLNEKFPCLFALASNPLALIADLKAYNTDGSPIGWNIQFTNFAHINDITPLLVDIQDFLFQTGDDIISWRLSPSAFTTCSLYQLFNYRGITDPRAEYIWSPSCPRNISIMNWFAKRK</sequence>
<keyword evidence="1" id="KW-0732">Signal</keyword>
<dbReference type="SUPFAM" id="SSF56219">
    <property type="entry name" value="DNase I-like"/>
    <property type="match status" value="1"/>
</dbReference>
<dbReference type="Gene3D" id="3.60.10.10">
    <property type="entry name" value="Endonuclease/exonuclease/phosphatase"/>
    <property type="match status" value="1"/>
</dbReference>
<dbReference type="EMBL" id="CP136894">
    <property type="protein sequence ID" value="WOL07007.1"/>
    <property type="molecule type" value="Genomic_DNA"/>
</dbReference>
<reference evidence="3 4" key="1">
    <citation type="submission" date="2023-10" db="EMBL/GenBank/DDBJ databases">
        <title>Chromosome-scale genome assembly provides insights into flower coloration mechanisms of Canna indica.</title>
        <authorList>
            <person name="Li C."/>
        </authorList>
    </citation>
    <scope>NUCLEOTIDE SEQUENCE [LARGE SCALE GENOMIC DNA]</scope>
    <source>
        <tissue evidence="3">Flower</tissue>
    </source>
</reference>
<organism evidence="3 4">
    <name type="scientific">Canna indica</name>
    <name type="common">Indian-shot</name>
    <dbReference type="NCBI Taxonomy" id="4628"/>
    <lineage>
        <taxon>Eukaryota</taxon>
        <taxon>Viridiplantae</taxon>
        <taxon>Streptophyta</taxon>
        <taxon>Embryophyta</taxon>
        <taxon>Tracheophyta</taxon>
        <taxon>Spermatophyta</taxon>
        <taxon>Magnoliopsida</taxon>
        <taxon>Liliopsida</taxon>
        <taxon>Zingiberales</taxon>
        <taxon>Cannaceae</taxon>
        <taxon>Canna</taxon>
    </lineage>
</organism>
<feature type="signal peptide" evidence="1">
    <location>
        <begin position="1"/>
        <end position="16"/>
    </location>
</feature>
<dbReference type="PANTHER" id="PTHR33710">
    <property type="entry name" value="BNAC02G09200D PROTEIN"/>
    <property type="match status" value="1"/>
</dbReference>
<dbReference type="PANTHER" id="PTHR33710:SF71">
    <property type="entry name" value="ENDONUCLEASE_EXONUCLEASE_PHOSPHATASE DOMAIN-CONTAINING PROTEIN"/>
    <property type="match status" value="1"/>
</dbReference>
<proteinExistence type="predicted"/>
<evidence type="ECO:0000313" key="4">
    <source>
        <dbReference type="Proteomes" id="UP001327560"/>
    </source>
</evidence>